<feature type="region of interest" description="Disordered" evidence="4">
    <location>
        <begin position="1"/>
        <end position="124"/>
    </location>
</feature>
<dbReference type="Gene3D" id="2.130.10.30">
    <property type="entry name" value="Regulator of chromosome condensation 1/beta-lactamase-inhibitor protein II"/>
    <property type="match status" value="1"/>
</dbReference>
<dbReference type="InterPro" id="IPR000408">
    <property type="entry name" value="Reg_chr_condens"/>
</dbReference>
<dbReference type="Proteomes" id="UP000008383">
    <property type="component" value="Unassembled WGS sequence"/>
</dbReference>
<dbReference type="PRINTS" id="PR00633">
    <property type="entry name" value="RCCNDNSATION"/>
</dbReference>
<evidence type="ECO:0000259" key="5">
    <source>
        <dbReference type="Pfam" id="PF25390"/>
    </source>
</evidence>
<feature type="repeat" description="RCC1" evidence="3">
    <location>
        <begin position="345"/>
        <end position="398"/>
    </location>
</feature>
<dbReference type="AlphaFoldDB" id="D4D275"/>
<dbReference type="PROSITE" id="PS00625">
    <property type="entry name" value="RCC1_1"/>
    <property type="match status" value="1"/>
</dbReference>
<dbReference type="GO" id="GO:0005085">
    <property type="term" value="F:guanyl-nucleotide exchange factor activity"/>
    <property type="evidence" value="ECO:0007669"/>
    <property type="project" value="TreeGrafter"/>
</dbReference>
<evidence type="ECO:0000313" key="7">
    <source>
        <dbReference type="Proteomes" id="UP000008383"/>
    </source>
</evidence>
<feature type="compositionally biased region" description="Basic and acidic residues" evidence="4">
    <location>
        <begin position="224"/>
        <end position="235"/>
    </location>
</feature>
<feature type="compositionally biased region" description="Low complexity" evidence="4">
    <location>
        <begin position="63"/>
        <end position="73"/>
    </location>
</feature>
<dbReference type="PROSITE" id="PS50012">
    <property type="entry name" value="RCC1_3"/>
    <property type="match status" value="6"/>
</dbReference>
<accession>D4D275</accession>
<dbReference type="PANTHER" id="PTHR45982">
    <property type="entry name" value="REGULATOR OF CHROMOSOME CONDENSATION"/>
    <property type="match status" value="1"/>
</dbReference>
<dbReference type="InterPro" id="IPR051553">
    <property type="entry name" value="Ran_GTPase-activating"/>
</dbReference>
<feature type="compositionally biased region" description="Low complexity" evidence="4">
    <location>
        <begin position="24"/>
        <end position="51"/>
    </location>
</feature>
<feature type="compositionally biased region" description="Basic and acidic residues" evidence="4">
    <location>
        <begin position="52"/>
        <end position="62"/>
    </location>
</feature>
<organism evidence="6 7">
    <name type="scientific">Trichophyton verrucosum (strain HKI 0517)</name>
    <dbReference type="NCBI Taxonomy" id="663202"/>
    <lineage>
        <taxon>Eukaryota</taxon>
        <taxon>Fungi</taxon>
        <taxon>Dikarya</taxon>
        <taxon>Ascomycota</taxon>
        <taxon>Pezizomycotina</taxon>
        <taxon>Eurotiomycetes</taxon>
        <taxon>Eurotiomycetidae</taxon>
        <taxon>Onygenales</taxon>
        <taxon>Arthrodermataceae</taxon>
        <taxon>Trichophyton</taxon>
    </lineage>
</organism>
<feature type="repeat" description="RCC1" evidence="3">
    <location>
        <begin position="145"/>
        <end position="201"/>
    </location>
</feature>
<feature type="compositionally biased region" description="Low complexity" evidence="4">
    <location>
        <begin position="1"/>
        <end position="17"/>
    </location>
</feature>
<feature type="region of interest" description="Disordered" evidence="4">
    <location>
        <begin position="216"/>
        <end position="259"/>
    </location>
</feature>
<dbReference type="OrthoDB" id="61110at2759"/>
<dbReference type="GeneID" id="9582835"/>
<feature type="repeat" description="RCC1" evidence="3">
    <location>
        <begin position="456"/>
        <end position="519"/>
    </location>
</feature>
<dbReference type="SUPFAM" id="SSF50985">
    <property type="entry name" value="RCC1/BLIP-II"/>
    <property type="match status" value="1"/>
</dbReference>
<protein>
    <submittedName>
        <fullName evidence="6">Mitochondrial protein Fmp25, putative</fullName>
    </submittedName>
</protein>
<keyword evidence="1" id="KW-0344">Guanine-nucleotide releasing factor</keyword>
<feature type="repeat" description="RCC1" evidence="3">
    <location>
        <begin position="399"/>
        <end position="455"/>
    </location>
</feature>
<feature type="repeat" description="RCC1" evidence="3">
    <location>
        <begin position="283"/>
        <end position="344"/>
    </location>
</feature>
<feature type="domain" description="RCC1-like" evidence="5">
    <location>
        <begin position="146"/>
        <end position="568"/>
    </location>
</feature>
<reference evidence="7" key="1">
    <citation type="journal article" date="2011" name="Genome Biol.">
        <title>Comparative and functional genomics provide insights into the pathogenicity of dermatophytic fungi.</title>
        <authorList>
            <person name="Burmester A."/>
            <person name="Shelest E."/>
            <person name="Gloeckner G."/>
            <person name="Heddergott C."/>
            <person name="Schindler S."/>
            <person name="Staib P."/>
            <person name="Heidel A."/>
            <person name="Felder M."/>
            <person name="Petzold A."/>
            <person name="Szafranski K."/>
            <person name="Feuermann M."/>
            <person name="Pedruzzi I."/>
            <person name="Priebe S."/>
            <person name="Groth M."/>
            <person name="Winkler R."/>
            <person name="Li W."/>
            <person name="Kniemeyer O."/>
            <person name="Schroeckh V."/>
            <person name="Hertweck C."/>
            <person name="Hube B."/>
            <person name="White T.C."/>
            <person name="Platzer M."/>
            <person name="Guthke R."/>
            <person name="Heitman J."/>
            <person name="Woestemeyer J."/>
            <person name="Zipfel P.F."/>
            <person name="Monod M."/>
            <person name="Brakhage A.A."/>
        </authorList>
    </citation>
    <scope>NUCLEOTIDE SEQUENCE [LARGE SCALE GENOMIC DNA]</scope>
    <source>
        <strain evidence="7">HKI 0517</strain>
    </source>
</reference>
<dbReference type="EMBL" id="ACYE01000064">
    <property type="protein sequence ID" value="EFE44049.1"/>
    <property type="molecule type" value="Genomic_DNA"/>
</dbReference>
<evidence type="ECO:0000256" key="3">
    <source>
        <dbReference type="PROSITE-ProRule" id="PRU00235"/>
    </source>
</evidence>
<feature type="repeat" description="RCC1" evidence="3">
    <location>
        <begin position="202"/>
        <end position="282"/>
    </location>
</feature>
<dbReference type="GO" id="GO:0005737">
    <property type="term" value="C:cytoplasm"/>
    <property type="evidence" value="ECO:0007669"/>
    <property type="project" value="TreeGrafter"/>
</dbReference>
<dbReference type="PROSITE" id="PS00626">
    <property type="entry name" value="RCC1_2"/>
    <property type="match status" value="3"/>
</dbReference>
<proteinExistence type="predicted"/>
<dbReference type="Pfam" id="PF25390">
    <property type="entry name" value="WD40_RLD"/>
    <property type="match status" value="1"/>
</dbReference>
<evidence type="ECO:0000256" key="4">
    <source>
        <dbReference type="SAM" id="MobiDB-lite"/>
    </source>
</evidence>
<feature type="compositionally biased region" description="Low complexity" evidence="4">
    <location>
        <begin position="80"/>
        <end position="92"/>
    </location>
</feature>
<dbReference type="KEGG" id="tve:TRV_01177"/>
<evidence type="ECO:0000256" key="1">
    <source>
        <dbReference type="ARBA" id="ARBA00022658"/>
    </source>
</evidence>
<dbReference type="HOGENOM" id="CLU_005210_4_0_1"/>
<gene>
    <name evidence="6" type="ORF">TRV_01177</name>
</gene>
<evidence type="ECO:0000313" key="6">
    <source>
        <dbReference type="EMBL" id="EFE44049.1"/>
    </source>
</evidence>
<keyword evidence="2" id="KW-0677">Repeat</keyword>
<sequence length="574" mass="59954">MAPARASTRAKAPTAKAPTKEKASTTMAKKAGVKKASTASAAKKKTTASASETKKTKLKTDAAKAAVGANAKATTKRKTASNTRAAGAVAGAPAPPARKRKTSADEEVEKAAAEPKPKKARVAKAPITRKPKPKVVINKAPTQKLRVFVCGEGSQGELGLGAAKGTVDVKRPRLNALLAPENVGVVQVAAGGMHCVALTHDGRVLTWGVNDQGALGRDTTWEGGLKDIDDAKSDDSSDSGSDSGLNPYESTPTAIPSDAFPEGTVIVQVAAGDSSSFALTDDGLVYGWGTFRNNIANKVVQGNEGIIGFDADTKIQTTPKLISGLKKITHVACGDNHALAIDNRGAVFAWGSGQQNQLGRRIVERNKLNGLQPREFGLPKNIAHVGCGSFHSFAVHKSGKVYGWGLNSYCETGIQQGAGDDEAVILHPTVVDSLKDKSIVQICGGSHHTLARTTDGDCLVWGRLDGFQSGLKVDTLPDSAVIKDDRNRARVLFEPTAVPGFKAEYVAAGADHSIAIDNEGRAWTWGFSANYQTGQGTDDDIEVATIVDNTAVRGKKLNTAGAGGQYSIFTAIAE</sequence>
<name>D4D275_TRIVH</name>
<dbReference type="InterPro" id="IPR058923">
    <property type="entry name" value="RCC1-like_dom"/>
</dbReference>
<comment type="caution">
    <text evidence="6">The sequence shown here is derived from an EMBL/GenBank/DDBJ whole genome shotgun (WGS) entry which is preliminary data.</text>
</comment>
<evidence type="ECO:0000256" key="2">
    <source>
        <dbReference type="ARBA" id="ARBA00022737"/>
    </source>
</evidence>
<dbReference type="PANTHER" id="PTHR45982:SF1">
    <property type="entry name" value="REGULATOR OF CHROMOSOME CONDENSATION"/>
    <property type="match status" value="1"/>
</dbReference>
<dbReference type="RefSeq" id="XP_003024660.1">
    <property type="nucleotide sequence ID" value="XM_003024614.1"/>
</dbReference>
<keyword evidence="7" id="KW-1185">Reference proteome</keyword>
<dbReference type="InterPro" id="IPR009091">
    <property type="entry name" value="RCC1/BLIP-II"/>
</dbReference>